<dbReference type="Pfam" id="PF25778">
    <property type="entry name" value="DUF7948"/>
    <property type="match status" value="1"/>
</dbReference>
<dbReference type="EMBL" id="JAFMYU010000008">
    <property type="protein sequence ID" value="MBO0931779.1"/>
    <property type="molecule type" value="Genomic_DNA"/>
</dbReference>
<reference evidence="3 4" key="1">
    <citation type="submission" date="2021-03" db="EMBL/GenBank/DDBJ databases">
        <title>Fibrella sp. HMF5036 genome sequencing and assembly.</title>
        <authorList>
            <person name="Kang H."/>
            <person name="Kim H."/>
            <person name="Bae S."/>
            <person name="Joh K."/>
        </authorList>
    </citation>
    <scope>NUCLEOTIDE SEQUENCE [LARGE SCALE GENOMIC DNA]</scope>
    <source>
        <strain evidence="3 4">HMF5036</strain>
    </source>
</reference>
<dbReference type="Gene3D" id="2.60.40.10">
    <property type="entry name" value="Immunoglobulins"/>
    <property type="match status" value="2"/>
</dbReference>
<dbReference type="InterPro" id="IPR052918">
    <property type="entry name" value="Motility_Chemotaxis_Reg"/>
</dbReference>
<dbReference type="PROSITE" id="PS50093">
    <property type="entry name" value="PKD"/>
    <property type="match status" value="1"/>
</dbReference>
<organism evidence="3 4">
    <name type="scientific">Fibrella aquatilis</name>
    <dbReference type="NCBI Taxonomy" id="2817059"/>
    <lineage>
        <taxon>Bacteria</taxon>
        <taxon>Pseudomonadati</taxon>
        <taxon>Bacteroidota</taxon>
        <taxon>Cytophagia</taxon>
        <taxon>Cytophagales</taxon>
        <taxon>Spirosomataceae</taxon>
        <taxon>Fibrella</taxon>
    </lineage>
</organism>
<dbReference type="RefSeq" id="WP_207335741.1">
    <property type="nucleotide sequence ID" value="NZ_JAFMYU010000008.1"/>
</dbReference>
<name>A0A939JY70_9BACT</name>
<dbReference type="PANTHER" id="PTHR35580">
    <property type="entry name" value="CELL SURFACE GLYCOPROTEIN (S-LAYER PROTEIN)-LIKE PROTEIN"/>
    <property type="match status" value="1"/>
</dbReference>
<dbReference type="InterPro" id="IPR000601">
    <property type="entry name" value="PKD_dom"/>
</dbReference>
<evidence type="ECO:0000256" key="1">
    <source>
        <dbReference type="SAM" id="SignalP"/>
    </source>
</evidence>
<accession>A0A939JY70</accession>
<feature type="signal peptide" evidence="1">
    <location>
        <begin position="1"/>
        <end position="19"/>
    </location>
</feature>
<feature type="domain" description="PKD" evidence="2">
    <location>
        <begin position="792"/>
        <end position="842"/>
    </location>
</feature>
<dbReference type="PANTHER" id="PTHR35580:SF1">
    <property type="entry name" value="PHYTASE-LIKE DOMAIN-CONTAINING PROTEIN"/>
    <property type="match status" value="1"/>
</dbReference>
<keyword evidence="4" id="KW-1185">Reference proteome</keyword>
<dbReference type="Proteomes" id="UP000664795">
    <property type="component" value="Unassembled WGS sequence"/>
</dbReference>
<evidence type="ECO:0000313" key="4">
    <source>
        <dbReference type="Proteomes" id="UP000664795"/>
    </source>
</evidence>
<dbReference type="SUPFAM" id="SSF49299">
    <property type="entry name" value="PKD domain"/>
    <property type="match status" value="2"/>
</dbReference>
<evidence type="ECO:0000259" key="2">
    <source>
        <dbReference type="PROSITE" id="PS50093"/>
    </source>
</evidence>
<dbReference type="InterPro" id="IPR013783">
    <property type="entry name" value="Ig-like_fold"/>
</dbReference>
<feature type="chain" id="PRO_5037404562" evidence="1">
    <location>
        <begin position="20"/>
        <end position="1078"/>
    </location>
</feature>
<sequence length="1078" mass="115892">MRFWLLFLSLVSFFSPAVAKQPGLVFVENKGQWPDDVRFRADLPGGFLFLKTSGFHYAFYDARETARRHAAAPTTEPVLSTVRAHGVSVDFVGAGAKPQLEALHPVGTTYSYFLGNDPTRWAGAVAGYSEVVYHNLYPGIDLRVFAYYQTLKYEFVVQPGANPDQIRLAYEGADELTLADNRLRVLTSVNEFRENAPYSYVSRTAATGEGTAVEVATRWVLDGHTARFNFPNGYDKSLPLTVDPELVFVSFTGSVADNFGHTATYDAQGNTYVAGSVWGADFPITRGAFQVSFAGKTSIGIMKFSPDGSTILFSATLGGDEADLPHSIIANSKGELIIMGSTASTDFPTTVGAYQRKLTAKAGEGVSVYGAYLPYRNAADLFITRLQADGKSLTGSTLLGGSYNDGLNLYTANAAAIRNYADEFRGEVIVGPDDDIYLASTSQSPDFPVTDGSVQAGYSDGVVCRLSADLKQLRWAARISGDLADEAYSLRLASDGSLYVCGSTYSTNLGTAGALQPKLAGLNDGFIARFNEDKLLAVSYLGTPSSDMANLLDIGPGDVPHVLGLTRGIYPVSAGVYSNPRSGQFIHALSPDLSKTVFSTTFGSARDLASPTTVQGPDLAPTAFLVNTCGNIYLAGWGGIVNSKKGYNSFSSSYGLPVTLDAYQPTTNGSNFWIGVLERGAKSLLYGTFMGDVRPLINDDGDHVDGGTSRFDKNGVIYHATCSCRSNNFPATATAAAQKRGSDNCNNVAFKFDTDKLKAAFDTYEGTRKNVVKGCTPLALTFKNTSIGGRRYEWLIGGKVIATSPTSATQTFTTPGSYTVVLRAYNPLNCLLVDSTSQVVEVGAADFRISKDTTLCPDKPVALTASGGVRYGWTGSTTLVDPTSSSISVMSSASALTYQVSMTNAAGCTATKSVSVRTDDSFRPKVTAESTPDCSQPTRLSFTNQRPGAERYVWAMGNGDTLRTPLPDQFRYAQSGSYTVVVTAYKGGCSLSQKLPIIYEDLSRLPNAITANNDGKNDLFDLGLKGAKLEIYNRWGRELFRADDYANDWGKNIPHGVYFYLLTTRSGTQCKGWIEVLE</sequence>
<dbReference type="InterPro" id="IPR057708">
    <property type="entry name" value="DUF7948"/>
</dbReference>
<comment type="caution">
    <text evidence="3">The sequence shown here is derived from an EMBL/GenBank/DDBJ whole genome shotgun (WGS) entry which is preliminary data.</text>
</comment>
<dbReference type="Pfam" id="PF13585">
    <property type="entry name" value="CHU_C"/>
    <property type="match status" value="1"/>
</dbReference>
<gene>
    <name evidence="3" type="ORF">J2I48_12285</name>
</gene>
<evidence type="ECO:0000313" key="3">
    <source>
        <dbReference type="EMBL" id="MBO0931779.1"/>
    </source>
</evidence>
<dbReference type="InterPro" id="IPR035986">
    <property type="entry name" value="PKD_dom_sf"/>
</dbReference>
<keyword evidence="1" id="KW-0732">Signal</keyword>
<proteinExistence type="predicted"/>
<dbReference type="AlphaFoldDB" id="A0A939JY70"/>
<protein>
    <submittedName>
        <fullName evidence="3">Gliding motility-associated C-terminal domain-containing protein</fullName>
    </submittedName>
</protein>